<reference evidence="2 3" key="1">
    <citation type="submission" date="2024-05" db="EMBL/GenBank/DDBJ databases">
        <title>Genetic variation in Jamaican populations of the coffee berry borer (Hypothenemus hampei).</title>
        <authorList>
            <person name="Errbii M."/>
            <person name="Myrie A."/>
        </authorList>
    </citation>
    <scope>NUCLEOTIDE SEQUENCE [LARGE SCALE GENOMIC DNA]</scope>
    <source>
        <strain evidence="2">JA-Hopewell-2020-01-JO</strain>
        <tissue evidence="2">Whole body</tissue>
    </source>
</reference>
<evidence type="ECO:0000313" key="3">
    <source>
        <dbReference type="Proteomes" id="UP001566132"/>
    </source>
</evidence>
<evidence type="ECO:0000313" key="2">
    <source>
        <dbReference type="EMBL" id="KAL1492868.1"/>
    </source>
</evidence>
<dbReference type="Proteomes" id="UP001566132">
    <property type="component" value="Unassembled WGS sequence"/>
</dbReference>
<dbReference type="AlphaFoldDB" id="A0ABD1EE92"/>
<dbReference type="EMBL" id="JBDJPC010000008">
    <property type="protein sequence ID" value="KAL1492868.1"/>
    <property type="molecule type" value="Genomic_DNA"/>
</dbReference>
<accession>A0ABD1EE92</accession>
<sequence length="75" mass="8853">MTFVPVPTSFDSEHNEGGTKIPYAHYNEPNILKFPSEFEIENQKYKEGSLQLPVRNILMQLEYQRNLKKVKRINN</sequence>
<evidence type="ECO:0000256" key="1">
    <source>
        <dbReference type="SAM" id="MobiDB-lite"/>
    </source>
</evidence>
<name>A0ABD1EE92_HYPHA</name>
<comment type="caution">
    <text evidence="2">The sequence shown here is derived from an EMBL/GenBank/DDBJ whole genome shotgun (WGS) entry which is preliminary data.</text>
</comment>
<protein>
    <submittedName>
        <fullName evidence="2">Uncharacterized protein</fullName>
    </submittedName>
</protein>
<organism evidence="2 3">
    <name type="scientific">Hypothenemus hampei</name>
    <name type="common">Coffee berry borer</name>
    <dbReference type="NCBI Taxonomy" id="57062"/>
    <lineage>
        <taxon>Eukaryota</taxon>
        <taxon>Metazoa</taxon>
        <taxon>Ecdysozoa</taxon>
        <taxon>Arthropoda</taxon>
        <taxon>Hexapoda</taxon>
        <taxon>Insecta</taxon>
        <taxon>Pterygota</taxon>
        <taxon>Neoptera</taxon>
        <taxon>Endopterygota</taxon>
        <taxon>Coleoptera</taxon>
        <taxon>Polyphaga</taxon>
        <taxon>Cucujiformia</taxon>
        <taxon>Curculionidae</taxon>
        <taxon>Scolytinae</taxon>
        <taxon>Hypothenemus</taxon>
    </lineage>
</organism>
<proteinExistence type="predicted"/>
<keyword evidence="3" id="KW-1185">Reference proteome</keyword>
<feature type="region of interest" description="Disordered" evidence="1">
    <location>
        <begin position="1"/>
        <end position="22"/>
    </location>
</feature>
<gene>
    <name evidence="2" type="ORF">ABEB36_011045</name>
</gene>